<dbReference type="RefSeq" id="WP_015408758.1">
    <property type="nucleotide sequence ID" value="NC_020388.1"/>
</dbReference>
<dbReference type="GeneID" id="14650875"/>
<keyword evidence="3" id="KW-1185">Reference proteome</keyword>
<gene>
    <name evidence="2" type="ordered locus">Nmlp_1736</name>
</gene>
<sequence>MSKGQGFIEGESFAFTSGVYGDRPTFVLTRNRVDDRAEITLYELAPKEIATARQERLDQVHKSTQVTTVELSEAIVDGETPADLDGDNLGHDWADWCAIKIATLRGKRFNEVSYLIQSTLREAGLEPETVCTGAPASLSLPEAAGVRLSIAFRAMKHVQRRDRLRAIADGISQMSLGECYYWHAKARSPTSPNGVKALRTLLADHIE</sequence>
<dbReference type="KEGG" id="nmo:Nmlp_1736"/>
<reference evidence="2 3" key="1">
    <citation type="journal article" date="2013" name="Genome Announc.">
        <title>Genome of the haloarchaeon Natronomonas moolapensis, a neutrophilic member of a previously haloalkaliphilic genus.</title>
        <authorList>
            <person name="Dyall-Smith M.L."/>
            <person name="Pfeiffer F."/>
            <person name="Oberwinkler T."/>
            <person name="Klee K."/>
            <person name="Rampp M."/>
            <person name="Palm P."/>
            <person name="Gross K."/>
            <person name="Schuster S.C."/>
            <person name="Oesterhelt D."/>
        </authorList>
    </citation>
    <scope>NUCLEOTIDE SEQUENCE [LARGE SCALE GENOMIC DNA]</scope>
    <source>
        <strain evidence="3">DSM 18674 / JCM 14361 / 8.8.11</strain>
    </source>
</reference>
<organism evidence="2 3">
    <name type="scientific">Natronomonas moolapensis (strain DSM 18674 / CECT 7526 / JCM 14361 / 8.8.11)</name>
    <dbReference type="NCBI Taxonomy" id="268739"/>
    <lineage>
        <taxon>Archaea</taxon>
        <taxon>Methanobacteriati</taxon>
        <taxon>Methanobacteriota</taxon>
        <taxon>Stenosarchaea group</taxon>
        <taxon>Halobacteria</taxon>
        <taxon>Halobacteriales</taxon>
        <taxon>Natronomonadaceae</taxon>
        <taxon>Natronomonas</taxon>
    </lineage>
</organism>
<proteinExistence type="predicted"/>
<evidence type="ECO:0000259" key="1">
    <source>
        <dbReference type="Pfam" id="PF24728"/>
    </source>
</evidence>
<dbReference type="OrthoDB" id="190685at2157"/>
<name>M1XPF2_NATM8</name>
<evidence type="ECO:0000313" key="2">
    <source>
        <dbReference type="EMBL" id="CCQ35927.1"/>
    </source>
</evidence>
<dbReference type="Pfam" id="PF24728">
    <property type="entry name" value="DUF7680"/>
    <property type="match status" value="1"/>
</dbReference>
<protein>
    <recommendedName>
        <fullName evidence="1">DUF7680 domain-containing protein</fullName>
    </recommendedName>
</protein>
<dbReference type="HOGENOM" id="CLU_1318505_0_0_2"/>
<feature type="domain" description="DUF7680" evidence="1">
    <location>
        <begin position="26"/>
        <end position="204"/>
    </location>
</feature>
<dbReference type="AlphaFoldDB" id="M1XPF2"/>
<evidence type="ECO:0000313" key="3">
    <source>
        <dbReference type="Proteomes" id="UP000011867"/>
    </source>
</evidence>
<dbReference type="InterPro" id="IPR056097">
    <property type="entry name" value="DUF7680"/>
</dbReference>
<dbReference type="EMBL" id="HF582854">
    <property type="protein sequence ID" value="CCQ35927.1"/>
    <property type="molecule type" value="Genomic_DNA"/>
</dbReference>
<accession>M1XPF2</accession>
<dbReference type="Proteomes" id="UP000011867">
    <property type="component" value="Chromosome"/>
</dbReference>
<dbReference type="eggNOG" id="arCOG11351">
    <property type="taxonomic scope" value="Archaea"/>
</dbReference>